<dbReference type="InterPro" id="IPR006076">
    <property type="entry name" value="FAD-dep_OxRdtase"/>
</dbReference>
<dbReference type="GO" id="GO:0016491">
    <property type="term" value="F:oxidoreductase activity"/>
    <property type="evidence" value="ECO:0007669"/>
    <property type="project" value="UniProtKB-KW"/>
</dbReference>
<keyword evidence="4 6" id="KW-0560">Oxidoreductase</keyword>
<dbReference type="InterPro" id="IPR036188">
    <property type="entry name" value="FAD/NAD-bd_sf"/>
</dbReference>
<comment type="similarity">
    <text evidence="2">Belongs to the DadA oxidoreductase family.</text>
</comment>
<keyword evidence="3" id="KW-0285">Flavoprotein</keyword>
<gene>
    <name evidence="6" type="ORF">ACFSKW_51920</name>
</gene>
<feature type="domain" description="FAD dependent oxidoreductase" evidence="5">
    <location>
        <begin position="2"/>
        <end position="344"/>
    </location>
</feature>
<evidence type="ECO:0000313" key="7">
    <source>
        <dbReference type="Proteomes" id="UP001597368"/>
    </source>
</evidence>
<evidence type="ECO:0000256" key="3">
    <source>
        <dbReference type="ARBA" id="ARBA00022630"/>
    </source>
</evidence>
<dbReference type="SUPFAM" id="SSF54373">
    <property type="entry name" value="FAD-linked reductases, C-terminal domain"/>
    <property type="match status" value="1"/>
</dbReference>
<dbReference type="Proteomes" id="UP001597368">
    <property type="component" value="Unassembled WGS sequence"/>
</dbReference>
<reference evidence="7" key="1">
    <citation type="journal article" date="2019" name="Int. J. Syst. Evol. Microbiol.">
        <title>The Global Catalogue of Microorganisms (GCM) 10K type strain sequencing project: providing services to taxonomists for standard genome sequencing and annotation.</title>
        <authorList>
            <consortium name="The Broad Institute Genomics Platform"/>
            <consortium name="The Broad Institute Genome Sequencing Center for Infectious Disease"/>
            <person name="Wu L."/>
            <person name="Ma J."/>
        </authorList>
    </citation>
    <scope>NUCLEOTIDE SEQUENCE [LARGE SCALE GENOMIC DNA]</scope>
    <source>
        <strain evidence="7">ICMP 6774ER</strain>
    </source>
</reference>
<evidence type="ECO:0000256" key="2">
    <source>
        <dbReference type="ARBA" id="ARBA00009410"/>
    </source>
</evidence>
<evidence type="ECO:0000313" key="6">
    <source>
        <dbReference type="EMBL" id="MFD1939996.1"/>
    </source>
</evidence>
<dbReference type="Gene3D" id="3.50.50.60">
    <property type="entry name" value="FAD/NAD(P)-binding domain"/>
    <property type="match status" value="1"/>
</dbReference>
<comment type="cofactor">
    <cofactor evidence="1">
        <name>FAD</name>
        <dbReference type="ChEBI" id="CHEBI:57692"/>
    </cofactor>
</comment>
<dbReference type="RefSeq" id="WP_379582789.1">
    <property type="nucleotide sequence ID" value="NZ_JBHUFV010000098.1"/>
</dbReference>
<dbReference type="PANTHER" id="PTHR13847">
    <property type="entry name" value="SARCOSINE DEHYDROGENASE-RELATED"/>
    <property type="match status" value="1"/>
</dbReference>
<organism evidence="6 7">
    <name type="scientific">Nonomuraea mangrovi</name>
    <dbReference type="NCBI Taxonomy" id="2316207"/>
    <lineage>
        <taxon>Bacteria</taxon>
        <taxon>Bacillati</taxon>
        <taxon>Actinomycetota</taxon>
        <taxon>Actinomycetes</taxon>
        <taxon>Streptosporangiales</taxon>
        <taxon>Streptosporangiaceae</taxon>
        <taxon>Nonomuraea</taxon>
    </lineage>
</organism>
<evidence type="ECO:0000256" key="4">
    <source>
        <dbReference type="ARBA" id="ARBA00023002"/>
    </source>
</evidence>
<accession>A0ABW4TDS1</accession>
<comment type="caution">
    <text evidence="6">The sequence shown here is derived from an EMBL/GenBank/DDBJ whole genome shotgun (WGS) entry which is preliminary data.</text>
</comment>
<dbReference type="EC" id="1.-.-.-" evidence="6"/>
<protein>
    <submittedName>
        <fullName evidence="6">NAD(P)/FAD-dependent oxidoreductase</fullName>
        <ecNumber evidence="6">1.-.-.-</ecNumber>
    </submittedName>
</protein>
<evidence type="ECO:0000259" key="5">
    <source>
        <dbReference type="Pfam" id="PF01266"/>
    </source>
</evidence>
<dbReference type="Pfam" id="PF01266">
    <property type="entry name" value="DAO"/>
    <property type="match status" value="1"/>
</dbReference>
<dbReference type="SUPFAM" id="SSF51971">
    <property type="entry name" value="Nucleotide-binding domain"/>
    <property type="match status" value="1"/>
</dbReference>
<sequence>MRITVIGSGIVGAAAAYHLSTRGVAVTVVDEERAGAATQAGAGIVCPWVDHEDDEGWYLLAREGARHYGGLPLEGGAHARVGALLVAGERAELEPVRALLAARRAGAPEMGEVTEVDRPAELFPPLAPALKALFVPGAARVDGRAVRDGLLAAAVRRGAAVLRGSASLAPDGTVVVASPATEPAARGPVAQPAADAVIVAAGAWTGELCRPLGVEVPVFPRRGQIVHAAVPGADTAAWPIVLPVRGPYLLGFPGGRVVMGATVEEAGFDPRVTVAGMAEVLSGALGVAPGLACATVTGTRVGLRPVTASGRPLIARVADGVVAVTGLSAYGLTAGPYAGMLAATLATGDKPPLDLAQYGL</sequence>
<proteinExistence type="inferred from homology"/>
<dbReference type="EMBL" id="JBHUFV010000098">
    <property type="protein sequence ID" value="MFD1939996.1"/>
    <property type="molecule type" value="Genomic_DNA"/>
</dbReference>
<evidence type="ECO:0000256" key="1">
    <source>
        <dbReference type="ARBA" id="ARBA00001974"/>
    </source>
</evidence>
<dbReference type="Gene3D" id="3.30.9.10">
    <property type="entry name" value="D-Amino Acid Oxidase, subunit A, domain 2"/>
    <property type="match status" value="1"/>
</dbReference>
<keyword evidence="7" id="KW-1185">Reference proteome</keyword>
<dbReference type="PANTHER" id="PTHR13847:SF286">
    <property type="entry name" value="D-AMINO ACID DEHYDROGENASE"/>
    <property type="match status" value="1"/>
</dbReference>
<name>A0ABW4TDS1_9ACTN</name>